<sequence>MSTPQNNTPAHPANFRLLDHIEFVAQSPDNRVLRTIPIAEASVPPLGPSLRFCRPPTACAPSRRAGKKRAREGVNEDAPASVGSQKNNSSASLSRTNSGEGSSTGRSLKKPRTGQFIQVSFGDMTDAGAVGASQESNQTHSFSIGHRGANENALEYVCCPWMIPVGKTGRLRCGALVHWIDDASWIQHLKESHGVGAGLTKTDPCRCMKSNKGKDGNPAKNSAKTMVRCSVSKKGLIQHFLNSHLAPGADSRICGGPDCEVGPMEKENYKIFCSAECQAKFEACVAAFKAAKENTEATVQTA</sequence>
<reference evidence="2 3" key="1">
    <citation type="submission" date="2020-07" db="EMBL/GenBank/DDBJ databases">
        <title>Comparative genomics of pyrophilous fungi reveals a link between fire events and developmental genes.</title>
        <authorList>
            <consortium name="DOE Joint Genome Institute"/>
            <person name="Steindorff A.S."/>
            <person name="Carver A."/>
            <person name="Calhoun S."/>
            <person name="Stillman K."/>
            <person name="Liu H."/>
            <person name="Lipzen A."/>
            <person name="Pangilinan J."/>
            <person name="Labutti K."/>
            <person name="Bruns T.D."/>
            <person name="Grigoriev I.V."/>
        </authorList>
    </citation>
    <scope>NUCLEOTIDE SEQUENCE [LARGE SCALE GENOMIC DNA]</scope>
    <source>
        <strain evidence="2 3">CBS 144469</strain>
    </source>
</reference>
<organism evidence="2 3">
    <name type="scientific">Ephemerocybe angulata</name>
    <dbReference type="NCBI Taxonomy" id="980116"/>
    <lineage>
        <taxon>Eukaryota</taxon>
        <taxon>Fungi</taxon>
        <taxon>Dikarya</taxon>
        <taxon>Basidiomycota</taxon>
        <taxon>Agaricomycotina</taxon>
        <taxon>Agaricomycetes</taxon>
        <taxon>Agaricomycetidae</taxon>
        <taxon>Agaricales</taxon>
        <taxon>Agaricineae</taxon>
        <taxon>Psathyrellaceae</taxon>
        <taxon>Ephemerocybe</taxon>
    </lineage>
</organism>
<evidence type="ECO:0000256" key="1">
    <source>
        <dbReference type="SAM" id="MobiDB-lite"/>
    </source>
</evidence>
<feature type="region of interest" description="Disordered" evidence="1">
    <location>
        <begin position="44"/>
        <end position="113"/>
    </location>
</feature>
<dbReference type="AlphaFoldDB" id="A0A8H6M2Y6"/>
<protein>
    <submittedName>
        <fullName evidence="2">Uncharacterized protein</fullName>
    </submittedName>
</protein>
<keyword evidence="3" id="KW-1185">Reference proteome</keyword>
<evidence type="ECO:0000313" key="2">
    <source>
        <dbReference type="EMBL" id="KAF6752585.1"/>
    </source>
</evidence>
<feature type="compositionally biased region" description="Polar residues" evidence="1">
    <location>
        <begin position="82"/>
        <end position="106"/>
    </location>
</feature>
<proteinExistence type="predicted"/>
<name>A0A8H6M2Y6_9AGAR</name>
<gene>
    <name evidence="2" type="ORF">DFP72DRAFT_1047070</name>
</gene>
<accession>A0A8H6M2Y6</accession>
<comment type="caution">
    <text evidence="2">The sequence shown here is derived from an EMBL/GenBank/DDBJ whole genome shotgun (WGS) entry which is preliminary data.</text>
</comment>
<dbReference type="EMBL" id="JACGCI010000043">
    <property type="protein sequence ID" value="KAF6752585.1"/>
    <property type="molecule type" value="Genomic_DNA"/>
</dbReference>
<evidence type="ECO:0000313" key="3">
    <source>
        <dbReference type="Proteomes" id="UP000521943"/>
    </source>
</evidence>
<dbReference type="Proteomes" id="UP000521943">
    <property type="component" value="Unassembled WGS sequence"/>
</dbReference>